<dbReference type="Proteomes" id="UP000298390">
    <property type="component" value="Unassembled WGS sequence"/>
</dbReference>
<dbReference type="PANTHER" id="PTHR47524:SF1">
    <property type="entry name" value="20S RRNA ACCUMULATION PROTEIN 4"/>
    <property type="match status" value="1"/>
</dbReference>
<feature type="region of interest" description="Disordered" evidence="1">
    <location>
        <begin position="125"/>
        <end position="206"/>
    </location>
</feature>
<dbReference type="GO" id="GO:0030490">
    <property type="term" value="P:maturation of SSU-rRNA"/>
    <property type="evidence" value="ECO:0007669"/>
    <property type="project" value="TreeGrafter"/>
</dbReference>
<sequence>MPPRNDDDWSDSDDDDVSDIETNVQIGLPDGPIESSEELRDPRVSRIGGHPAFLNPPPPASSVKCKNCGDPISLLVQVWCPLDESPNDRALYVWGCARGACQKKDGSVRAWRHLRYNKKYAEKLAKNAERRKTKEETERKAIEEAARRSQPQTNPFSMKATAAPNPFDLGSQVFGDAPAPAKENDASSSSDEAVSDEEDVEESQDDTDIAARLASTTLDDLQWQETAAYGALYLSTTSEYLPPAKKVKLPKGVEVNEDDEGKGKDGGWALEGYENSIEVDHAFERFTKRVGYEGEQCIRYELGGTPLPFASDAVFDKLFPAPTGPPLPVTKPDFMVVPAQKRTYTPSSVPACPHCGGPRVFECQLMPNLINVLRASTKTDEGKKKLSDEERRQQVMKELKGEGAGGRVGMEWGTCMVFSCQKDCSDEAAGSCWREELVLVQWDD</sequence>
<dbReference type="PANTHER" id="PTHR47524">
    <property type="entry name" value="20S RRNA ACCUMULATION PROTEIN 4"/>
    <property type="match status" value="1"/>
</dbReference>
<name>A0A4Y9YG70_9APHY</name>
<feature type="compositionally biased region" description="Acidic residues" evidence="1">
    <location>
        <begin position="8"/>
        <end position="19"/>
    </location>
</feature>
<proteinExistence type="predicted"/>
<dbReference type="Pfam" id="PF04194">
    <property type="entry name" value="PDCD2_C"/>
    <property type="match status" value="1"/>
</dbReference>
<evidence type="ECO:0000313" key="4">
    <source>
        <dbReference type="Proteomes" id="UP000298390"/>
    </source>
</evidence>
<feature type="region of interest" description="Disordered" evidence="1">
    <location>
        <begin position="1"/>
        <end position="38"/>
    </location>
</feature>
<feature type="compositionally biased region" description="Basic and acidic residues" evidence="1">
    <location>
        <begin position="125"/>
        <end position="147"/>
    </location>
</feature>
<evidence type="ECO:0000259" key="2">
    <source>
        <dbReference type="Pfam" id="PF04194"/>
    </source>
</evidence>
<gene>
    <name evidence="3" type="ORF">EVJ58_g4453</name>
</gene>
<dbReference type="EMBL" id="SEKV01000204">
    <property type="protein sequence ID" value="TFY61534.1"/>
    <property type="molecule type" value="Genomic_DNA"/>
</dbReference>
<protein>
    <recommendedName>
        <fullName evidence="2">Programmed cell death protein 2 C-terminal domain-containing protein</fullName>
    </recommendedName>
</protein>
<evidence type="ECO:0000313" key="3">
    <source>
        <dbReference type="EMBL" id="TFY61534.1"/>
    </source>
</evidence>
<dbReference type="InterPro" id="IPR007320">
    <property type="entry name" value="PDCD2_C"/>
</dbReference>
<accession>A0A4Y9YG70</accession>
<feature type="domain" description="Programmed cell death protein 2 C-terminal" evidence="2">
    <location>
        <begin position="280"/>
        <end position="442"/>
    </location>
</feature>
<dbReference type="GO" id="GO:0005737">
    <property type="term" value="C:cytoplasm"/>
    <property type="evidence" value="ECO:0007669"/>
    <property type="project" value="InterPro"/>
</dbReference>
<reference evidence="3 4" key="1">
    <citation type="submission" date="2019-01" db="EMBL/GenBank/DDBJ databases">
        <title>Genome sequencing of the rare red list fungi Fomitopsis rosea.</title>
        <authorList>
            <person name="Buettner E."/>
            <person name="Kellner H."/>
        </authorList>
    </citation>
    <scope>NUCLEOTIDE SEQUENCE [LARGE SCALE GENOMIC DNA]</scope>
    <source>
        <strain evidence="3 4">DSM 105464</strain>
    </source>
</reference>
<comment type="caution">
    <text evidence="3">The sequence shown here is derived from an EMBL/GenBank/DDBJ whole genome shotgun (WGS) entry which is preliminary data.</text>
</comment>
<evidence type="ECO:0000256" key="1">
    <source>
        <dbReference type="SAM" id="MobiDB-lite"/>
    </source>
</evidence>
<dbReference type="AlphaFoldDB" id="A0A4Y9YG70"/>
<feature type="compositionally biased region" description="Acidic residues" evidence="1">
    <location>
        <begin position="193"/>
        <end position="206"/>
    </location>
</feature>
<organism evidence="3 4">
    <name type="scientific">Rhodofomes roseus</name>
    <dbReference type="NCBI Taxonomy" id="34475"/>
    <lineage>
        <taxon>Eukaryota</taxon>
        <taxon>Fungi</taxon>
        <taxon>Dikarya</taxon>
        <taxon>Basidiomycota</taxon>
        <taxon>Agaricomycotina</taxon>
        <taxon>Agaricomycetes</taxon>
        <taxon>Polyporales</taxon>
        <taxon>Rhodofomes</taxon>
    </lineage>
</organism>
<dbReference type="STRING" id="34475.A0A4Y9YG70"/>